<protein>
    <submittedName>
        <fullName evidence="6">Translocation/assembly module TamB</fullName>
    </submittedName>
</protein>
<keyword evidence="3" id="KW-1133">Transmembrane helix</keyword>
<organism evidence="6 7">
    <name type="scientific">Flagellimonas oceani</name>
    <dbReference type="NCBI Taxonomy" id="2698672"/>
    <lineage>
        <taxon>Bacteria</taxon>
        <taxon>Pseudomonadati</taxon>
        <taxon>Bacteroidota</taxon>
        <taxon>Flavobacteriia</taxon>
        <taxon>Flavobacteriales</taxon>
        <taxon>Flavobacteriaceae</taxon>
        <taxon>Flagellimonas</taxon>
    </lineage>
</organism>
<reference evidence="6 7" key="1">
    <citation type="submission" date="2020-02" db="EMBL/GenBank/DDBJ databases">
        <title>Complete genome of Muricauda sp. 501str8.</title>
        <authorList>
            <person name="Dong B."/>
            <person name="Zhu S."/>
            <person name="Yang J."/>
            <person name="Chen J."/>
        </authorList>
    </citation>
    <scope>NUCLEOTIDE SEQUENCE [LARGE SCALE GENOMIC DNA]</scope>
    <source>
        <strain evidence="6 7">501str8</strain>
    </source>
</reference>
<dbReference type="Proteomes" id="UP000502928">
    <property type="component" value="Chromosome"/>
</dbReference>
<dbReference type="GO" id="GO:0009306">
    <property type="term" value="P:protein secretion"/>
    <property type="evidence" value="ECO:0007669"/>
    <property type="project" value="InterPro"/>
</dbReference>
<evidence type="ECO:0000256" key="3">
    <source>
        <dbReference type="ARBA" id="ARBA00022989"/>
    </source>
</evidence>
<keyword evidence="4" id="KW-0472">Membrane</keyword>
<feature type="domain" description="Translocation and assembly module TamB C-terminal" evidence="5">
    <location>
        <begin position="1171"/>
        <end position="1631"/>
    </location>
</feature>
<dbReference type="EMBL" id="CP049616">
    <property type="protein sequence ID" value="QII46867.1"/>
    <property type="molecule type" value="Genomic_DNA"/>
</dbReference>
<evidence type="ECO:0000313" key="6">
    <source>
        <dbReference type="EMBL" id="QII46867.1"/>
    </source>
</evidence>
<keyword evidence="2" id="KW-0812">Transmembrane</keyword>
<accession>A0A6G7J8W2</accession>
<name>A0A6G7J8W2_9FLAO</name>
<comment type="subcellular location">
    <subcellularLocation>
        <location evidence="1">Membrane</location>
        <topology evidence="1">Single-pass membrane protein</topology>
    </subcellularLocation>
</comment>
<gene>
    <name evidence="6" type="ORF">GVT53_20010</name>
</gene>
<dbReference type="GO" id="GO:0005886">
    <property type="term" value="C:plasma membrane"/>
    <property type="evidence" value="ECO:0007669"/>
    <property type="project" value="InterPro"/>
</dbReference>
<evidence type="ECO:0000256" key="1">
    <source>
        <dbReference type="ARBA" id="ARBA00004167"/>
    </source>
</evidence>
<evidence type="ECO:0000256" key="4">
    <source>
        <dbReference type="ARBA" id="ARBA00023136"/>
    </source>
</evidence>
<dbReference type="KEGG" id="mut:GVT53_20010"/>
<dbReference type="InterPro" id="IPR007452">
    <property type="entry name" value="TamB_C"/>
</dbReference>
<dbReference type="Pfam" id="PF04357">
    <property type="entry name" value="TamB"/>
    <property type="match status" value="1"/>
</dbReference>
<sequence>MKNKKWNRKRILKIIGKSILVLFILFVVLVLVIRTPWAQNRIVSEITDYVSGKTNTKVEVQKVFITFSGNIMAQGIYLEDKQGDTLLYSQELQLDLPIYPLLVKNELSIDDVEATRLVANISRNTDPESFNFAFLIDAFASPDTTSTSEPMSISLGDFQLNDWKVRYHDAYLGTKINVSIGELDIEVTEFDLEEMIFGVDDFVLKNSQISYEQTHSTPTSDDTSTSTPPKISIDGIQLEEVTMVYNSEPDGIRTKALLSEFDLTELAVDVSKNSYKTDEIALKNSNIKLHLEQTTDTIKSPEQTTSFQWPQLELQSNQLSLESNTINFSRNAAKQTDTIFNPDAFTISQLTFKSSDFRYRPANVKLDLEAFSFRESSGIALQQLDFGASISDTGAKISDLNLRLNNSSLNANVDIRYASLDAAFNNPENSSLQLVVSQLNLEPSDAQLFSPELQKNSYLDSLATNPITGYLRANGSLKKVDDLESELQWGPSTTLNLKGTFSNITQREAFTYNMGNLDIKSTKENLQKFISTDSLSFKVPETIRLAGSLQGDLESMQTKAILTIPEGRVNLDALADFGNQKRFEGMISTDSLQLGSLLKNNQLGAVSVQLKGSGSGNELADIDARLEGTVGLLQFKEYNYKDININGELASGTGNISLSLKDENLNLTAKTLVDFTSNSNNISFTSNIIGADLRKLGFTKNDIKIAGDLEGSYQGNSNKYAVEASIKNGIAVADNKQYQITPILINARVEDSITDATVKSGFLNGGLHSNASLNRINTALKKQVENYFSTDSTLSKSLDDVEAQLDLALVPTPIISKVFFDGFEDVDSVNIDAKFNARTKQIAGKVSVPKFTYAGSTVDSLEVNLQGDSTNLNFYAGLKNFKLDPVHLKKTYIEGNLQNKELVLDFNSVNDTTQIMHVSSELVFKKDTLSLHISPENLLLNKKPWEIPDDNKIVMADSYTEFTNLKLSRNGQKLEVSTAVPEMDSVHIGIIFENFQLQTFLSLLNPEQALAKGTVQGNFVVLNPYSASGLVSKMDITDFQFMQTPLGSLSLNASSKSLSDYDFDLVVKGEGADLSLTGNYVAQQQGADLNMDLDIQKFETRIVQGFLKEQISDASGYISGSMQVGGTTSNPTYSGRLSFNEVGVTLSAFKTKLGVSGQTLSLNEEEIVFDDFSINDTGSGTLVLDGAILTEELLNPGFDLIIRADKFTVLDSKKGDNELVYGKAIVDTDLEVTGNLELPVINGKINIGNATDLTYLVPKSQYEIQEREGVVIFVNRKNPDAILTRNTGETGNSVFAGMDINTTLEISDKAVFKVVLDERTGDMLQASGNATLNLSLNRNDNIGLSGRLELNSGFYRTSLYNLVNRKFTINDGSTVVWSGDPYNATLDVTATYEVETSPTPLMSSISYGQDTGISGQYQRPATFLVYLMVGGEIMSPEISFSLDMPESAQGSYGGGVYGRIQQLNEQESELNKQVFSLLALNRFFPTSGSDGSSGGAVALARDNVNKALSGELNSLSNKIMGNTGLELDFDLDSFQENQGNGYQNRTQLNINARKKLFDDRFIVTAGSAVDVEGRASSSDTSTPLIGNVTLEYLLSEEGTYRLKGFRRQEYQNIIDGQLIVTGLAFIFNREFNKFSQLFSPIKAKAKEEEPLAKDADKKKQ</sequence>
<evidence type="ECO:0000256" key="2">
    <source>
        <dbReference type="ARBA" id="ARBA00022692"/>
    </source>
</evidence>
<proteinExistence type="predicted"/>
<evidence type="ECO:0000313" key="7">
    <source>
        <dbReference type="Proteomes" id="UP000502928"/>
    </source>
</evidence>
<keyword evidence="7" id="KW-1185">Reference proteome</keyword>
<dbReference type="RefSeq" id="WP_166250235.1">
    <property type="nucleotide sequence ID" value="NZ_CP049616.1"/>
</dbReference>
<evidence type="ECO:0000259" key="5">
    <source>
        <dbReference type="Pfam" id="PF04357"/>
    </source>
</evidence>